<evidence type="ECO:0000256" key="1">
    <source>
        <dbReference type="ARBA" id="ARBA00023015"/>
    </source>
</evidence>
<evidence type="ECO:0000256" key="2">
    <source>
        <dbReference type="ARBA" id="ARBA00023125"/>
    </source>
</evidence>
<protein>
    <submittedName>
        <fullName evidence="5">DNA-binding transcriptional regulator, LacI/PurR family</fullName>
    </submittedName>
</protein>
<evidence type="ECO:0000259" key="4">
    <source>
        <dbReference type="PROSITE" id="PS50932"/>
    </source>
</evidence>
<dbReference type="InterPro" id="IPR010982">
    <property type="entry name" value="Lambda_DNA-bd_dom_sf"/>
</dbReference>
<evidence type="ECO:0000313" key="6">
    <source>
        <dbReference type="Proteomes" id="UP000184536"/>
    </source>
</evidence>
<organism evidence="5 6">
    <name type="scientific">Geosporobacter subterraneus DSM 17957</name>
    <dbReference type="NCBI Taxonomy" id="1121919"/>
    <lineage>
        <taxon>Bacteria</taxon>
        <taxon>Bacillati</taxon>
        <taxon>Bacillota</taxon>
        <taxon>Clostridia</taxon>
        <taxon>Peptostreptococcales</taxon>
        <taxon>Thermotaleaceae</taxon>
        <taxon>Geosporobacter</taxon>
    </lineage>
</organism>
<dbReference type="SUPFAM" id="SSF47413">
    <property type="entry name" value="lambda repressor-like DNA-binding domains"/>
    <property type="match status" value="1"/>
</dbReference>
<sequence>MASNIKDVAKLANVSISTVSRVINNAPNVQPHTKKVVLDAIKKLNFKPNRIAQSLGSGSFNSIGVVSSRSSNQAFVPLILQSIAEVADEKNYEIILNNSSDEMRELEKCLSMIDSKVAQGLILLSSRINDLLIEKLYELNFPFVVLGKVVNEYLANRVYSVDTDNLTDCKEAVNYLINLGHRRITCIHAPLNYVVSKERLDGYIEAHKEARLPVDYSLIANGGYDINQAYEAALRLLKSSTPPTAIFATDDIKAVGAYRAILELGLKIPEDISIIGHNNYDISQITTPPLTTIDVPILQLGKVTTEKLFHLIEGKTPPIRTILNTKFIVRGSCSSIK</sequence>
<dbReference type="AlphaFoldDB" id="A0A1M6MMU1"/>
<dbReference type="STRING" id="1121919.SAMN02745975_03029"/>
<dbReference type="GO" id="GO:0000976">
    <property type="term" value="F:transcription cis-regulatory region binding"/>
    <property type="evidence" value="ECO:0007669"/>
    <property type="project" value="TreeGrafter"/>
</dbReference>
<keyword evidence="3" id="KW-0804">Transcription</keyword>
<reference evidence="6" key="1">
    <citation type="submission" date="2016-11" db="EMBL/GenBank/DDBJ databases">
        <authorList>
            <person name="Varghese N."/>
            <person name="Submissions S."/>
        </authorList>
    </citation>
    <scope>NUCLEOTIDE SEQUENCE [LARGE SCALE GENOMIC DNA]</scope>
    <source>
        <strain evidence="6">DSM 17957</strain>
    </source>
</reference>
<dbReference type="Gene3D" id="3.40.50.2300">
    <property type="match status" value="2"/>
</dbReference>
<dbReference type="Gene3D" id="1.10.260.40">
    <property type="entry name" value="lambda repressor-like DNA-binding domains"/>
    <property type="match status" value="1"/>
</dbReference>
<name>A0A1M6MMU1_9FIRM</name>
<dbReference type="PROSITE" id="PS00356">
    <property type="entry name" value="HTH_LACI_1"/>
    <property type="match status" value="1"/>
</dbReference>
<accession>A0A1M6MMU1</accession>
<feature type="domain" description="HTH lacI-type" evidence="4">
    <location>
        <begin position="3"/>
        <end position="57"/>
    </location>
</feature>
<keyword evidence="2 5" id="KW-0238">DNA-binding</keyword>
<dbReference type="CDD" id="cd01392">
    <property type="entry name" value="HTH_LacI"/>
    <property type="match status" value="1"/>
</dbReference>
<dbReference type="RefSeq" id="WP_110942069.1">
    <property type="nucleotide sequence ID" value="NZ_FQZV01000046.1"/>
</dbReference>
<dbReference type="GO" id="GO:0003700">
    <property type="term" value="F:DNA-binding transcription factor activity"/>
    <property type="evidence" value="ECO:0007669"/>
    <property type="project" value="TreeGrafter"/>
</dbReference>
<dbReference type="Proteomes" id="UP000184536">
    <property type="component" value="Unassembled WGS sequence"/>
</dbReference>
<dbReference type="Pfam" id="PF00356">
    <property type="entry name" value="LacI"/>
    <property type="match status" value="1"/>
</dbReference>
<dbReference type="EMBL" id="FQZV01000046">
    <property type="protein sequence ID" value="SHJ84700.1"/>
    <property type="molecule type" value="Genomic_DNA"/>
</dbReference>
<dbReference type="InterPro" id="IPR000843">
    <property type="entry name" value="HTH_LacI"/>
</dbReference>
<keyword evidence="1" id="KW-0805">Transcription regulation</keyword>
<dbReference type="PANTHER" id="PTHR30146:SF109">
    <property type="entry name" value="HTH-TYPE TRANSCRIPTIONAL REGULATOR GALS"/>
    <property type="match status" value="1"/>
</dbReference>
<dbReference type="InterPro" id="IPR046335">
    <property type="entry name" value="LacI/GalR-like_sensor"/>
</dbReference>
<keyword evidence="6" id="KW-1185">Reference proteome</keyword>
<dbReference type="PROSITE" id="PS50932">
    <property type="entry name" value="HTH_LACI_2"/>
    <property type="match status" value="1"/>
</dbReference>
<dbReference type="OrthoDB" id="9784962at2"/>
<proteinExistence type="predicted"/>
<evidence type="ECO:0000313" key="5">
    <source>
        <dbReference type="EMBL" id="SHJ84700.1"/>
    </source>
</evidence>
<dbReference type="CDD" id="cd06267">
    <property type="entry name" value="PBP1_LacI_sugar_binding-like"/>
    <property type="match status" value="1"/>
</dbReference>
<dbReference type="PANTHER" id="PTHR30146">
    <property type="entry name" value="LACI-RELATED TRANSCRIPTIONAL REPRESSOR"/>
    <property type="match status" value="1"/>
</dbReference>
<dbReference type="SUPFAM" id="SSF53822">
    <property type="entry name" value="Periplasmic binding protein-like I"/>
    <property type="match status" value="1"/>
</dbReference>
<dbReference type="Pfam" id="PF13377">
    <property type="entry name" value="Peripla_BP_3"/>
    <property type="match status" value="1"/>
</dbReference>
<dbReference type="PRINTS" id="PR00036">
    <property type="entry name" value="HTHLACI"/>
</dbReference>
<evidence type="ECO:0000256" key="3">
    <source>
        <dbReference type="ARBA" id="ARBA00023163"/>
    </source>
</evidence>
<dbReference type="SMART" id="SM00354">
    <property type="entry name" value="HTH_LACI"/>
    <property type="match status" value="1"/>
</dbReference>
<gene>
    <name evidence="5" type="ORF">SAMN02745975_03029</name>
</gene>
<dbReference type="InterPro" id="IPR028082">
    <property type="entry name" value="Peripla_BP_I"/>
</dbReference>